<dbReference type="Pfam" id="PF16487">
    <property type="entry name" value="ArgoMid"/>
    <property type="match status" value="1"/>
</dbReference>
<dbReference type="PROSITE" id="PS50821">
    <property type="entry name" value="PAZ"/>
    <property type="match status" value="1"/>
</dbReference>
<evidence type="ECO:0000313" key="4">
    <source>
        <dbReference type="EMBL" id="WOO79009.1"/>
    </source>
</evidence>
<dbReference type="InterPro" id="IPR003100">
    <property type="entry name" value="PAZ_dom"/>
</dbReference>
<dbReference type="PROSITE" id="PS50822">
    <property type="entry name" value="PIWI"/>
    <property type="match status" value="1"/>
</dbReference>
<dbReference type="GeneID" id="87805796"/>
<dbReference type="InterPro" id="IPR012337">
    <property type="entry name" value="RNaseH-like_sf"/>
</dbReference>
<feature type="domain" description="PAZ" evidence="2">
    <location>
        <begin position="560"/>
        <end position="663"/>
    </location>
</feature>
<dbReference type="SUPFAM" id="SSF101690">
    <property type="entry name" value="PAZ domain"/>
    <property type="match status" value="1"/>
</dbReference>
<dbReference type="InterPro" id="IPR045246">
    <property type="entry name" value="Piwi_ago-like"/>
</dbReference>
<dbReference type="GO" id="GO:0003723">
    <property type="term" value="F:RNA binding"/>
    <property type="evidence" value="ECO:0007669"/>
    <property type="project" value="InterPro"/>
</dbReference>
<dbReference type="Pfam" id="PF02170">
    <property type="entry name" value="PAZ"/>
    <property type="match status" value="1"/>
</dbReference>
<dbReference type="SUPFAM" id="SSF53098">
    <property type="entry name" value="Ribonuclease H-like"/>
    <property type="match status" value="1"/>
</dbReference>
<organism evidence="4 5">
    <name type="scientific">Vanrija pseudolonga</name>
    <dbReference type="NCBI Taxonomy" id="143232"/>
    <lineage>
        <taxon>Eukaryota</taxon>
        <taxon>Fungi</taxon>
        <taxon>Dikarya</taxon>
        <taxon>Basidiomycota</taxon>
        <taxon>Agaricomycotina</taxon>
        <taxon>Tremellomycetes</taxon>
        <taxon>Trichosporonales</taxon>
        <taxon>Trichosporonaceae</taxon>
        <taxon>Vanrija</taxon>
    </lineage>
</organism>
<dbReference type="Gene3D" id="3.30.420.10">
    <property type="entry name" value="Ribonuclease H-like superfamily/Ribonuclease H"/>
    <property type="match status" value="1"/>
</dbReference>
<feature type="region of interest" description="Disordered" evidence="1">
    <location>
        <begin position="1"/>
        <end position="203"/>
    </location>
</feature>
<dbReference type="Proteomes" id="UP000827549">
    <property type="component" value="Chromosome 2"/>
</dbReference>
<dbReference type="EMBL" id="CP086715">
    <property type="protein sequence ID" value="WOO79009.1"/>
    <property type="molecule type" value="Genomic_DNA"/>
</dbReference>
<feature type="compositionally biased region" description="Low complexity" evidence="1">
    <location>
        <begin position="23"/>
        <end position="34"/>
    </location>
</feature>
<dbReference type="CDD" id="cd02846">
    <property type="entry name" value="PAZ_argonaute_like"/>
    <property type="match status" value="1"/>
</dbReference>
<dbReference type="InterPro" id="IPR014811">
    <property type="entry name" value="ArgoL1"/>
</dbReference>
<feature type="compositionally biased region" description="Polar residues" evidence="1">
    <location>
        <begin position="273"/>
        <end position="293"/>
    </location>
</feature>
<dbReference type="SMART" id="SM01163">
    <property type="entry name" value="DUF1785"/>
    <property type="match status" value="1"/>
</dbReference>
<dbReference type="AlphaFoldDB" id="A0AAF0Y688"/>
<dbReference type="InterPro" id="IPR032474">
    <property type="entry name" value="Argonaute_N"/>
</dbReference>
<dbReference type="Pfam" id="PF08699">
    <property type="entry name" value="ArgoL1"/>
    <property type="match status" value="1"/>
</dbReference>
<keyword evidence="5" id="KW-1185">Reference proteome</keyword>
<evidence type="ECO:0000313" key="5">
    <source>
        <dbReference type="Proteomes" id="UP000827549"/>
    </source>
</evidence>
<sequence>MSNNPPYPYRDQGPPQGHPRDQGPPQGYQPTQGWGDRRGPPRPEQGQRYPPHQQGQEQYGPTGGGDFSSPMREPYGPRGDGGGFRQPYRGAPPPPSSYGPQRELTRWSEALPQGEPLEPRRGYPPPPAERQPYSPHQPFTSPPPPQSQPSQPPSLHTGQSSPPNLMEFSSPSTAGKAQPPPPPTVTSQATGASQPSVRASIPSMSDLHLALPVVDTATGPGPRTRVTYQQAYGTHPSPIPDSRLLSIPRESHNPSSPHPPSLPSSPSIRSRPTDTSTLITGKTSTDASSNPANVAQEGMEPLKLTSFYVRPGFGTAGKKIQVHANYYQVRTVDKRGRTIHHYDVEINPVVRDTNQKRPRSMLRAVWEQLILEQTSEEWKKAFDVCAFDGRKNCFTPILFPIEEGQSHTLITTLASDRTIQRPDNRDASSDGEERRFKVTLKRVAKIDLEAVMEFCRPHEGAPQSEEACLTAVMATNVLLRDVPSKRYTQVGATGNKFYTMMGSAPLPNGAMVCKGFMQSFRYSSSGLPLLNIDLGCSAFLKPGPALNVVRDILGPGGRGRTGDILDSHLDERGVALLKRKLRGARFTVTHRQSSRLHTVLTVTLKSAEEIFFAIEGKDGQQAQKMSVANYYREHYAPLQRPYLPCVQYSKRACIPLEFVNLAEFNSLPPMNLTAEQTAAMIKFSAVSPDVYANTVNQWRKELAYETQSKIAAWGLQVNTKLIEMEGRLLQPPPVAYRSRNAFPQGGTWNMKGNQFYRDGNRPLVNWSIISFDKWFDRDDMERYVEFLCRFLRNLGVTVENQRPPIIPPVDPRMPENIVNGLKEAARAAYMVNKQTPQLILCVLPGRDAWLYENIKKASFTDLKFPVPTQCMQSAKIRKSQGLAAYTDNLAMKIVSKLGGLSHQVPPKDLPGVVRGKTMLLGADLGHPPMRFNSESPTVACSVATFNADCSAYSCQIRLQKGRVEVIQDLSSMVEEHLKIFAKNNDNEYPERILMFRDGISEGQYAAALQYEHDAIVKACARIQPDYRPRIMVCVCARRHSTRFFGNRPNTERNGNLPAGLCVDRSVTHPYAFDFYLQAHAGRIGTARPTHYICLLDELALTPDDLQQLVYGLCHTFARCTVSVSLVPVCYMADLVCQKARMIAAKQTSSVAASVTSGGRSFNRGAPGPPAPSVAPSEPKSVLFTSDVYEIQNLIKKNPELSEVSWWM</sequence>
<evidence type="ECO:0000259" key="3">
    <source>
        <dbReference type="PROSITE" id="PS50822"/>
    </source>
</evidence>
<dbReference type="Pfam" id="PF16486">
    <property type="entry name" value="ArgoN"/>
    <property type="match status" value="1"/>
</dbReference>
<evidence type="ECO:0000256" key="1">
    <source>
        <dbReference type="SAM" id="MobiDB-lite"/>
    </source>
</evidence>
<dbReference type="Gene3D" id="3.40.50.2300">
    <property type="match status" value="1"/>
</dbReference>
<accession>A0AAF0Y688</accession>
<dbReference type="InterPro" id="IPR036085">
    <property type="entry name" value="PAZ_dom_sf"/>
</dbReference>
<reference evidence="4" key="1">
    <citation type="submission" date="2023-10" db="EMBL/GenBank/DDBJ databases">
        <authorList>
            <person name="Noh H."/>
        </authorList>
    </citation>
    <scope>NUCLEOTIDE SEQUENCE</scope>
    <source>
        <strain evidence="4">DUCC4014</strain>
    </source>
</reference>
<dbReference type="Pfam" id="PF02171">
    <property type="entry name" value="Piwi"/>
    <property type="match status" value="1"/>
</dbReference>
<dbReference type="RefSeq" id="XP_062625041.1">
    <property type="nucleotide sequence ID" value="XM_062769057.1"/>
</dbReference>
<dbReference type="InterPro" id="IPR032473">
    <property type="entry name" value="Argonaute_Mid_dom"/>
</dbReference>
<dbReference type="InterPro" id="IPR036397">
    <property type="entry name" value="RNaseH_sf"/>
</dbReference>
<proteinExistence type="predicted"/>
<dbReference type="CDD" id="cd04657">
    <property type="entry name" value="Piwi_ago-like"/>
    <property type="match status" value="1"/>
</dbReference>
<dbReference type="Gene3D" id="2.170.260.10">
    <property type="entry name" value="paz domain"/>
    <property type="match status" value="1"/>
</dbReference>
<dbReference type="InterPro" id="IPR003165">
    <property type="entry name" value="Piwi"/>
</dbReference>
<feature type="compositionally biased region" description="Low complexity" evidence="1">
    <location>
        <begin position="130"/>
        <end position="139"/>
    </location>
</feature>
<feature type="compositionally biased region" description="Polar residues" evidence="1">
    <location>
        <begin position="156"/>
        <end position="175"/>
    </location>
</feature>
<feature type="region of interest" description="Disordered" evidence="1">
    <location>
        <begin position="1157"/>
        <end position="1177"/>
    </location>
</feature>
<dbReference type="SMART" id="SM00950">
    <property type="entry name" value="Piwi"/>
    <property type="match status" value="1"/>
</dbReference>
<feature type="compositionally biased region" description="Polar residues" evidence="1">
    <location>
        <begin position="185"/>
        <end position="197"/>
    </location>
</feature>
<feature type="domain" description="Piwi" evidence="3">
    <location>
        <begin position="838"/>
        <end position="1135"/>
    </location>
</feature>
<evidence type="ECO:0000259" key="2">
    <source>
        <dbReference type="PROSITE" id="PS50821"/>
    </source>
</evidence>
<protein>
    <submittedName>
        <fullName evidence="4">Protein argonaute-2</fullName>
    </submittedName>
</protein>
<feature type="region of interest" description="Disordered" evidence="1">
    <location>
        <begin position="231"/>
        <end position="293"/>
    </location>
</feature>
<name>A0AAF0Y688_9TREE</name>
<dbReference type="PANTHER" id="PTHR22891">
    <property type="entry name" value="EUKARYOTIC TRANSLATION INITIATION FACTOR 2C"/>
    <property type="match status" value="1"/>
</dbReference>
<gene>
    <name evidence="4" type="primary">Ago2</name>
    <name evidence="4" type="ORF">LOC62_02G002549</name>
</gene>
<feature type="compositionally biased region" description="Pro residues" evidence="1">
    <location>
        <begin position="140"/>
        <end position="152"/>
    </location>
</feature>